<feature type="non-terminal residue" evidence="2">
    <location>
        <position position="229"/>
    </location>
</feature>
<feature type="transmembrane region" description="Helical" evidence="1">
    <location>
        <begin position="12"/>
        <end position="36"/>
    </location>
</feature>
<reference evidence="2" key="1">
    <citation type="submission" date="2018-05" db="EMBL/GenBank/DDBJ databases">
        <authorList>
            <person name="Lanie J.A."/>
            <person name="Ng W.-L."/>
            <person name="Kazmierczak K.M."/>
            <person name="Andrzejewski T.M."/>
            <person name="Davidsen T.M."/>
            <person name="Wayne K.J."/>
            <person name="Tettelin H."/>
            <person name="Glass J.I."/>
            <person name="Rusch D."/>
            <person name="Podicherti R."/>
            <person name="Tsui H.-C.T."/>
            <person name="Winkler M.E."/>
        </authorList>
    </citation>
    <scope>NUCLEOTIDE SEQUENCE</scope>
</reference>
<keyword evidence="1" id="KW-1133">Transmembrane helix</keyword>
<organism evidence="2">
    <name type="scientific">marine metagenome</name>
    <dbReference type="NCBI Taxonomy" id="408172"/>
    <lineage>
        <taxon>unclassified sequences</taxon>
        <taxon>metagenomes</taxon>
        <taxon>ecological metagenomes</taxon>
    </lineage>
</organism>
<evidence type="ECO:0000256" key="1">
    <source>
        <dbReference type="SAM" id="Phobius"/>
    </source>
</evidence>
<sequence length="229" mass="25919">MNRHVVQKLHQWAICVIWTGAIIFLLAVDIAFAGFIQLDGVADVKTRFSRGCSTVQEIAELARARGIDTVIFGDQARDTLEYGLFPFERVIKKRYENSSVLAVGAPAYISEINDNDKQFKETLLLPGTEVAPFYYWTEKDSLVANKPDKHLFVVGFSDPEPYEQLPILDSNFSKRYLAQYQNFFSVCAALFLLCLILVIKGYKRKTTSIVAGIMFLLVVNNNPFRSSPF</sequence>
<keyword evidence="1" id="KW-0812">Transmembrane</keyword>
<gene>
    <name evidence="2" type="ORF">METZ01_LOCUS408129</name>
</gene>
<dbReference type="EMBL" id="UINC01157986">
    <property type="protein sequence ID" value="SVD55275.1"/>
    <property type="molecule type" value="Genomic_DNA"/>
</dbReference>
<accession>A0A382WA93</accession>
<dbReference type="AlphaFoldDB" id="A0A382WA93"/>
<feature type="non-terminal residue" evidence="2">
    <location>
        <position position="1"/>
    </location>
</feature>
<name>A0A382WA93_9ZZZZ</name>
<evidence type="ECO:0000313" key="2">
    <source>
        <dbReference type="EMBL" id="SVD55275.1"/>
    </source>
</evidence>
<keyword evidence="1" id="KW-0472">Membrane</keyword>
<protein>
    <submittedName>
        <fullName evidence="2">Uncharacterized protein</fullName>
    </submittedName>
</protein>
<feature type="transmembrane region" description="Helical" evidence="1">
    <location>
        <begin position="180"/>
        <end position="199"/>
    </location>
</feature>
<proteinExistence type="predicted"/>